<evidence type="ECO:0000256" key="2">
    <source>
        <dbReference type="ARBA" id="ARBA00022801"/>
    </source>
</evidence>
<evidence type="ECO:0000313" key="5">
    <source>
        <dbReference type="EMBL" id="PWB96031.1"/>
    </source>
</evidence>
<dbReference type="PIRSF" id="PIRSF016839">
    <property type="entry name" value="PhP"/>
    <property type="match status" value="1"/>
</dbReference>
<dbReference type="Gene3D" id="3.20.20.140">
    <property type="entry name" value="Metal-dependent hydrolases"/>
    <property type="match status" value="1"/>
</dbReference>
<feature type="binding site" evidence="3">
    <location>
        <position position="194"/>
    </location>
    <ligand>
        <name>a divalent metal cation</name>
        <dbReference type="ChEBI" id="CHEBI:60240"/>
        <label>2</label>
    </ligand>
</feature>
<feature type="binding site" evidence="3">
    <location>
        <position position="22"/>
    </location>
    <ligand>
        <name>a divalent metal cation</name>
        <dbReference type="ChEBI" id="CHEBI:60240"/>
        <label>1</label>
    </ligand>
</feature>
<dbReference type="InterPro" id="IPR017947">
    <property type="entry name" value="AryldialkylPase_Zn-BS"/>
</dbReference>
<keyword evidence="2" id="KW-0378">Hydrolase</keyword>
<dbReference type="RefSeq" id="WP_108998301.1">
    <property type="nucleotide sequence ID" value="NZ_QEEX01000002.1"/>
</dbReference>
<evidence type="ECO:0000313" key="6">
    <source>
        <dbReference type="Proteomes" id="UP000244978"/>
    </source>
</evidence>
<evidence type="ECO:0000256" key="3">
    <source>
        <dbReference type="PIRSR" id="PIRSR601559-52"/>
    </source>
</evidence>
<evidence type="ECO:0008006" key="7">
    <source>
        <dbReference type="Google" id="ProtNLM"/>
    </source>
</evidence>
<comment type="caution">
    <text evidence="5">The sequence shown here is derived from an EMBL/GenBank/DDBJ whole genome shotgun (WGS) entry which is preliminary data.</text>
</comment>
<dbReference type="PANTHER" id="PTHR10819:SF3">
    <property type="entry name" value="PHOSPHOTRIESTERASE-RELATED PROTEIN"/>
    <property type="match status" value="1"/>
</dbReference>
<dbReference type="GO" id="GO:0016788">
    <property type="term" value="F:hydrolase activity, acting on ester bonds"/>
    <property type="evidence" value="ECO:0007669"/>
    <property type="project" value="InterPro"/>
</dbReference>
<dbReference type="EMBL" id="QEEX01000002">
    <property type="protein sequence ID" value="PWB96031.1"/>
    <property type="molecule type" value="Genomic_DNA"/>
</dbReference>
<keyword evidence="1 3" id="KW-0479">Metal-binding</keyword>
<keyword evidence="6" id="KW-1185">Reference proteome</keyword>
<comment type="caution">
    <text evidence="4">Lacks conserved residue(s) required for the propagation of feature annotation.</text>
</comment>
<proteinExistence type="inferred from homology"/>
<protein>
    <recommendedName>
        <fullName evidence="7">Phosphotriesterase-related protein</fullName>
    </recommendedName>
</protein>
<dbReference type="PANTHER" id="PTHR10819">
    <property type="entry name" value="PHOSPHOTRIESTERASE-RELATED"/>
    <property type="match status" value="1"/>
</dbReference>
<dbReference type="Pfam" id="PF02126">
    <property type="entry name" value="PTE"/>
    <property type="match status" value="1"/>
</dbReference>
<comment type="cofactor">
    <cofactor evidence="3">
        <name>a divalent metal cation</name>
        <dbReference type="ChEBI" id="CHEBI:60240"/>
    </cofactor>
    <text evidence="3">Binds 2 divalent metal cations per subunit.</text>
</comment>
<feature type="binding site" evidence="3">
    <location>
        <position position="222"/>
    </location>
    <ligand>
        <name>a divalent metal cation</name>
        <dbReference type="ChEBI" id="CHEBI:60240"/>
        <label>2</label>
    </ligand>
</feature>
<dbReference type="InterPro" id="IPR032466">
    <property type="entry name" value="Metal_Hydrolase"/>
</dbReference>
<organism evidence="5 6">
    <name type="scientific">Homoserinimonas hongtaonis</name>
    <dbReference type="NCBI Taxonomy" id="2079791"/>
    <lineage>
        <taxon>Bacteria</taxon>
        <taxon>Bacillati</taxon>
        <taxon>Actinomycetota</taxon>
        <taxon>Actinomycetes</taxon>
        <taxon>Micrococcales</taxon>
        <taxon>Microbacteriaceae</taxon>
        <taxon>Homoserinimonas</taxon>
    </lineage>
</organism>
<evidence type="ECO:0000256" key="1">
    <source>
        <dbReference type="ARBA" id="ARBA00022723"/>
    </source>
</evidence>
<name>A0A2U1SWM0_9MICO</name>
<reference evidence="6" key="1">
    <citation type="submission" date="2018-04" db="EMBL/GenBank/DDBJ databases">
        <authorList>
            <person name="Liu S."/>
            <person name="Wang Z."/>
            <person name="Li J."/>
        </authorList>
    </citation>
    <scope>NUCLEOTIDE SEQUENCE [LARGE SCALE GENOMIC DNA]</scope>
    <source>
        <strain evidence="6">S1194</strain>
    </source>
</reference>
<accession>A0A2U1SWM0</accession>
<sequence length="336" mass="36788">MRTVESVTGPIVGSEMGLTLPHEHVFINMTPSEPRDGLMTVWDERVADINLFVAAGGKTLWDMTNGELSNHAAPVYFDRNPANLIQNPTTGSRSIANVAATKAIAEETGVTVILGTGHYFQHYFDTEWWDRNSVNQIADYLIADLVDEIPGTGVRAGFLGEIASDLPHITAQEERSFRAAGRAAAETGVMVSTHAPSFPTGEAQIDILVQEGVEPERIVIGHTDTVKNIEYSLDLLRRGVYIEYDCMMAVKSGGQVSNNELERRINYLGTVIDAGYGEKILLSQDVSQRSHQASHGGPGLTFLFEEFTEAATRAGISNETLQMIFVDNPRRAMFGE</sequence>
<feature type="binding site" evidence="3">
    <location>
        <position position="285"/>
    </location>
    <ligand>
        <name>a divalent metal cation</name>
        <dbReference type="ChEBI" id="CHEBI:60240"/>
        <label>1</label>
    </ligand>
</feature>
<comment type="similarity">
    <text evidence="4">Belongs to the metallo-dependent hydrolases superfamily. Phosphotriesterase family.</text>
</comment>
<dbReference type="AlphaFoldDB" id="A0A2U1SWM0"/>
<dbReference type="GO" id="GO:0008270">
    <property type="term" value="F:zinc ion binding"/>
    <property type="evidence" value="ECO:0007669"/>
    <property type="project" value="InterPro"/>
</dbReference>
<feature type="binding site" evidence="3">
    <location>
        <position position="161"/>
    </location>
    <ligand>
        <name>a divalent metal cation</name>
        <dbReference type="ChEBI" id="CHEBI:60240"/>
        <label>2</label>
    </ligand>
</feature>
<feature type="binding site" evidence="3">
    <location>
        <position position="161"/>
    </location>
    <ligand>
        <name>a divalent metal cation</name>
        <dbReference type="ChEBI" id="CHEBI:60240"/>
        <label>1</label>
    </ligand>
</feature>
<dbReference type="Proteomes" id="UP000244978">
    <property type="component" value="Unassembled WGS sequence"/>
</dbReference>
<feature type="binding site" evidence="3">
    <location>
        <position position="24"/>
    </location>
    <ligand>
        <name>a divalent metal cation</name>
        <dbReference type="ChEBI" id="CHEBI:60240"/>
        <label>1</label>
    </ligand>
</feature>
<evidence type="ECO:0000256" key="4">
    <source>
        <dbReference type="PROSITE-ProRule" id="PRU00679"/>
    </source>
</evidence>
<dbReference type="InterPro" id="IPR001559">
    <property type="entry name" value="Phosphotriesterase"/>
</dbReference>
<dbReference type="PROSITE" id="PS51347">
    <property type="entry name" value="PHOSPHOTRIESTERASE_2"/>
    <property type="match status" value="1"/>
</dbReference>
<dbReference type="PROSITE" id="PS01322">
    <property type="entry name" value="PHOSPHOTRIESTERASE_1"/>
    <property type="match status" value="1"/>
</dbReference>
<gene>
    <name evidence="5" type="ORF">DF220_11575</name>
</gene>
<dbReference type="SUPFAM" id="SSF51556">
    <property type="entry name" value="Metallo-dependent hydrolases"/>
    <property type="match status" value="1"/>
</dbReference>